<accession>K2H4T2</accession>
<reference evidence="2" key="3">
    <citation type="submission" date="2016-11" db="EMBL/GenBank/DDBJ databases">
        <title>Salimicrobium jeotgali MJ3, isolated from Myulchi jeot, a traditional Korean fermented seafood.</title>
        <authorList>
            <person name="Kim K.H."/>
            <person name="Jeon C.O."/>
            <person name="Jin H.M."/>
        </authorList>
    </citation>
    <scope>NUCLEOTIDE SEQUENCE</scope>
    <source>
        <strain evidence="2">MJ3</strain>
    </source>
</reference>
<feature type="transmembrane region" description="Helical" evidence="1">
    <location>
        <begin position="64"/>
        <end position="87"/>
    </location>
</feature>
<evidence type="ECO:0000256" key="1">
    <source>
        <dbReference type="SAM" id="Phobius"/>
    </source>
</evidence>
<evidence type="ECO:0000313" key="3">
    <source>
        <dbReference type="EMBL" id="EKE30880.1"/>
    </source>
</evidence>
<gene>
    <name evidence="2" type="ORF">AAV35_000500</name>
    <name evidence="3" type="ORF">MJ3_11285</name>
</gene>
<evidence type="ECO:0000313" key="4">
    <source>
        <dbReference type="Proteomes" id="UP000011746"/>
    </source>
</evidence>
<dbReference type="Proteomes" id="UP000092654">
    <property type="component" value="Chromosome"/>
</dbReference>
<dbReference type="Proteomes" id="UP000011746">
    <property type="component" value="Unassembled WGS sequence"/>
</dbReference>
<keyword evidence="4" id="KW-1185">Reference proteome</keyword>
<feature type="transmembrane region" description="Helical" evidence="1">
    <location>
        <begin position="36"/>
        <end position="57"/>
    </location>
</feature>
<name>K2H4T2_9BACI</name>
<keyword evidence="1" id="KW-0812">Transmembrane</keyword>
<proteinExistence type="predicted"/>
<reference evidence="3 4" key="1">
    <citation type="journal article" date="2012" name="J. Bacteriol.">
        <title>Draft Genome Sequence of Salimicrobium sp. Strain MJ3, Isolated from Myulchi-Jeot, Korean Fermented Seafood.</title>
        <authorList>
            <person name="Lee S.H."/>
            <person name="Jung J.Y."/>
            <person name="Jeon C.O."/>
        </authorList>
    </citation>
    <scope>NUCLEOTIDE SEQUENCE [LARGE SCALE GENOMIC DNA]</scope>
    <source>
        <strain evidence="3 4">MJ3</strain>
    </source>
</reference>
<dbReference type="KEGG" id="sje:AAV35_000500"/>
<keyword evidence="1" id="KW-0472">Membrane</keyword>
<feature type="transmembrane region" description="Helical" evidence="1">
    <location>
        <begin position="12"/>
        <end position="30"/>
    </location>
</feature>
<keyword evidence="1" id="KW-1133">Transmembrane helix</keyword>
<dbReference type="EMBL" id="CP011361">
    <property type="protein sequence ID" value="AKG03407.1"/>
    <property type="molecule type" value="Genomic_DNA"/>
</dbReference>
<dbReference type="AlphaFoldDB" id="K2H4T2"/>
<sequence length="89" mass="10082">MKRFTWLSYGSILLSIIPLFLFYGAIHFYFKIDFTILLIITFSFLILSIICGSIALFKRTERNPLAIIAILISISGGVVIGFLLMMAQM</sequence>
<evidence type="ECO:0000313" key="5">
    <source>
        <dbReference type="Proteomes" id="UP000092654"/>
    </source>
</evidence>
<dbReference type="EMBL" id="AMPQ01000021">
    <property type="protein sequence ID" value="EKE30880.1"/>
    <property type="molecule type" value="Genomic_DNA"/>
</dbReference>
<organism evidence="3 4">
    <name type="scientific">Salimicrobium jeotgali</name>
    <dbReference type="NCBI Taxonomy" id="1230341"/>
    <lineage>
        <taxon>Bacteria</taxon>
        <taxon>Bacillati</taxon>
        <taxon>Bacillota</taxon>
        <taxon>Bacilli</taxon>
        <taxon>Bacillales</taxon>
        <taxon>Bacillaceae</taxon>
        <taxon>Salimicrobium</taxon>
    </lineage>
</organism>
<reference evidence="5" key="2">
    <citation type="submission" date="2015-06" db="EMBL/GenBank/DDBJ databases">
        <title>Salimicrobium jeotgali MJ3, isolated from Myulchi jeot, a traditional Korean fermented seafood.</title>
        <authorList>
            <person name="Kim K.H."/>
            <person name="Jeon C.O."/>
            <person name="Jin H.M."/>
        </authorList>
    </citation>
    <scope>NUCLEOTIDE SEQUENCE [LARGE SCALE GENOMIC DNA]</scope>
    <source>
        <strain evidence="5">MJ3</strain>
    </source>
</reference>
<protein>
    <submittedName>
        <fullName evidence="3">Uncharacterized protein</fullName>
    </submittedName>
</protein>
<evidence type="ECO:0000313" key="2">
    <source>
        <dbReference type="EMBL" id="AKG03407.1"/>
    </source>
</evidence>